<sequence>MESTNQLQNEVIQNAMYRMDESLRMVKICLDKLSEDVIWKKPNTSTNSIGNLILHLCGNITQYGIASLRGLDDNRNRDAEFSAFEGYNKTELYQKLLDTVEGAKKAFQEVSLEELIRKRSVQGFEFSGVGNIIHVVEHFSYHTGQIALWTKMLNNADLRFYDGVDLNIKNEE</sequence>
<protein>
    <submittedName>
        <fullName evidence="1">DUF1572 domain-containing protein</fullName>
    </submittedName>
</protein>
<dbReference type="Pfam" id="PF07609">
    <property type="entry name" value="DUF1572"/>
    <property type="match status" value="1"/>
</dbReference>
<dbReference type="EMBL" id="VCNI01000001">
    <property type="protein sequence ID" value="TMU56410.1"/>
    <property type="molecule type" value="Genomic_DNA"/>
</dbReference>
<dbReference type="InterPro" id="IPR011466">
    <property type="entry name" value="DUF1572"/>
</dbReference>
<dbReference type="InterPro" id="IPR034660">
    <property type="entry name" value="DinB/YfiT-like"/>
</dbReference>
<comment type="caution">
    <text evidence="1">The sequence shown here is derived from an EMBL/GenBank/DDBJ whole genome shotgun (WGS) entry which is preliminary data.</text>
</comment>
<accession>A0ABY2WNV0</accession>
<proteinExistence type="predicted"/>
<organism evidence="1 2">
    <name type="scientific">Flagellimonas algicola</name>
    <dbReference type="NCBI Taxonomy" id="2583815"/>
    <lineage>
        <taxon>Bacteria</taxon>
        <taxon>Pseudomonadati</taxon>
        <taxon>Bacteroidota</taxon>
        <taxon>Flavobacteriia</taxon>
        <taxon>Flavobacteriales</taxon>
        <taxon>Flavobacteriaceae</taxon>
        <taxon>Flagellimonas</taxon>
    </lineage>
</organism>
<dbReference type="Gene3D" id="1.20.120.450">
    <property type="entry name" value="dinb family like domain"/>
    <property type="match status" value="1"/>
</dbReference>
<dbReference type="SUPFAM" id="SSF109854">
    <property type="entry name" value="DinB/YfiT-like putative metalloenzymes"/>
    <property type="match status" value="1"/>
</dbReference>
<evidence type="ECO:0000313" key="2">
    <source>
        <dbReference type="Proteomes" id="UP000751614"/>
    </source>
</evidence>
<evidence type="ECO:0000313" key="1">
    <source>
        <dbReference type="EMBL" id="TMU56410.1"/>
    </source>
</evidence>
<name>A0ABY2WNV0_9FLAO</name>
<gene>
    <name evidence="1" type="ORF">FGG15_02385</name>
</gene>
<dbReference type="Proteomes" id="UP000751614">
    <property type="component" value="Unassembled WGS sequence"/>
</dbReference>
<keyword evidence="2" id="KW-1185">Reference proteome</keyword>
<reference evidence="1 2" key="1">
    <citation type="submission" date="2019-05" db="EMBL/GenBank/DDBJ databases">
        <title>Flagellimonas sp. AsT0115, sp. nov., isolated from a marine red algae, Asparagopsis taxiformis.</title>
        <authorList>
            <person name="Kim J."/>
            <person name="Jeong S.E."/>
            <person name="Jeon C.O."/>
        </authorList>
    </citation>
    <scope>NUCLEOTIDE SEQUENCE [LARGE SCALE GENOMIC DNA]</scope>
    <source>
        <strain evidence="1 2">AsT0115</strain>
    </source>
</reference>
<dbReference type="RefSeq" id="WP_138832832.1">
    <property type="nucleotide sequence ID" value="NZ_VCNI01000001.1"/>
</dbReference>